<name>A0ABW5D0B2_9BACT</name>
<proteinExistence type="predicted"/>
<dbReference type="EMBL" id="JBHUIM010000001">
    <property type="protein sequence ID" value="MFD2246715.1"/>
    <property type="molecule type" value="Genomic_DNA"/>
</dbReference>
<feature type="domain" description="FAS1" evidence="1">
    <location>
        <begin position="11"/>
        <end position="134"/>
    </location>
</feature>
<keyword evidence="3" id="KW-1185">Reference proteome</keyword>
<dbReference type="Gene3D" id="2.30.180.10">
    <property type="entry name" value="FAS1 domain"/>
    <property type="match status" value="1"/>
</dbReference>
<dbReference type="InterPro" id="IPR036378">
    <property type="entry name" value="FAS1_dom_sf"/>
</dbReference>
<dbReference type="InterPro" id="IPR000782">
    <property type="entry name" value="FAS1_domain"/>
</dbReference>
<dbReference type="PROSITE" id="PS50213">
    <property type="entry name" value="FAS1"/>
    <property type="match status" value="1"/>
</dbReference>
<dbReference type="Proteomes" id="UP001597374">
    <property type="component" value="Unassembled WGS sequence"/>
</dbReference>
<sequence>MLFASTHTQAQGQATLMEQLIKDRPVLVELVTAAGLVPVLSGDSPHTLLAPPESALTGLKGESPEKLRRILSGHILKGKYTEKDFKDGAQVKTISGESLHICRKQGHTLINGVRIVQADTELSNGVLHSMSDALKI</sequence>
<reference evidence="3" key="1">
    <citation type="journal article" date="2019" name="Int. J. Syst. Evol. Microbiol.">
        <title>The Global Catalogue of Microorganisms (GCM) 10K type strain sequencing project: providing services to taxonomists for standard genome sequencing and annotation.</title>
        <authorList>
            <consortium name="The Broad Institute Genomics Platform"/>
            <consortium name="The Broad Institute Genome Sequencing Center for Infectious Disease"/>
            <person name="Wu L."/>
            <person name="Ma J."/>
        </authorList>
    </citation>
    <scope>NUCLEOTIDE SEQUENCE [LARGE SCALE GENOMIC DNA]</scope>
    <source>
        <strain evidence="3">CGMCC 4.1782</strain>
    </source>
</reference>
<comment type="caution">
    <text evidence="2">The sequence shown here is derived from an EMBL/GenBank/DDBJ whole genome shotgun (WGS) entry which is preliminary data.</text>
</comment>
<gene>
    <name evidence="2" type="ORF">ACFSKP_10655</name>
</gene>
<evidence type="ECO:0000259" key="1">
    <source>
        <dbReference type="PROSITE" id="PS50213"/>
    </source>
</evidence>
<accession>A0ABW5D0B2</accession>
<evidence type="ECO:0000313" key="3">
    <source>
        <dbReference type="Proteomes" id="UP001597374"/>
    </source>
</evidence>
<dbReference type="RefSeq" id="WP_250428493.1">
    <property type="nucleotide sequence ID" value="NZ_JALPRR010000001.1"/>
</dbReference>
<organism evidence="2 3">
    <name type="scientific">Pontibacter ruber</name>
    <dbReference type="NCBI Taxonomy" id="1343895"/>
    <lineage>
        <taxon>Bacteria</taxon>
        <taxon>Pseudomonadati</taxon>
        <taxon>Bacteroidota</taxon>
        <taxon>Cytophagia</taxon>
        <taxon>Cytophagales</taxon>
        <taxon>Hymenobacteraceae</taxon>
        <taxon>Pontibacter</taxon>
    </lineage>
</organism>
<evidence type="ECO:0000313" key="2">
    <source>
        <dbReference type="EMBL" id="MFD2246715.1"/>
    </source>
</evidence>
<dbReference type="Pfam" id="PF02469">
    <property type="entry name" value="Fasciclin"/>
    <property type="match status" value="1"/>
</dbReference>
<dbReference type="SMART" id="SM00554">
    <property type="entry name" value="FAS1"/>
    <property type="match status" value="1"/>
</dbReference>
<protein>
    <submittedName>
        <fullName evidence="2">Fasciclin domain-containing protein</fullName>
    </submittedName>
</protein>
<dbReference type="SUPFAM" id="SSF82153">
    <property type="entry name" value="FAS1 domain"/>
    <property type="match status" value="1"/>
</dbReference>